<feature type="region of interest" description="Disordered" evidence="16">
    <location>
        <begin position="47"/>
        <end position="66"/>
    </location>
</feature>
<comment type="similarity">
    <text evidence="12">Belongs to the protein kinase superfamily. Ser/Thr protein kinase family. CDPK subfamily.</text>
</comment>
<dbReference type="PROSITE" id="PS50011">
    <property type="entry name" value="PROTEIN_KINASE_DOM"/>
    <property type="match status" value="1"/>
</dbReference>
<dbReference type="Pfam" id="PF00069">
    <property type="entry name" value="Pkinase"/>
    <property type="match status" value="1"/>
</dbReference>
<keyword evidence="4" id="KW-0723">Serine/threonine-protein kinase</keyword>
<evidence type="ECO:0000256" key="5">
    <source>
        <dbReference type="ARBA" id="ARBA00022679"/>
    </source>
</evidence>
<dbReference type="SUPFAM" id="SSF56112">
    <property type="entry name" value="Protein kinase-like (PK-like)"/>
    <property type="match status" value="1"/>
</dbReference>
<evidence type="ECO:0000256" key="1">
    <source>
        <dbReference type="ARBA" id="ARBA00001946"/>
    </source>
</evidence>
<dbReference type="CDD" id="cd05117">
    <property type="entry name" value="STKc_CAMK"/>
    <property type="match status" value="1"/>
</dbReference>
<sequence length="583" mass="65656">MGGAHSRTEKALSGEPASSSAPPRRRSSKLLRCVPVCVCPNGGCARGGRGERGRTANGDGSEDLLRGASGRYRTRLKSSPRKKYVIGRVVGNGAFGEVRECVDRQTREIFAIKVMAKRGRDRGAWSTSEMFRREVFLLSSLSHPNIIRLVDAYEDKHNLYYVMEKCDGGELFEHIVRRKHFDEHGASRLCRQMLLALEYLHAFNIVHRDVKAENFLFRDQSFDSSLILIDFGMSVRVRPDQMLSEVCGSPHYLAPELLRRQYSCPADMWALGVLVFLMLYGRYPYDGHTTGRIVRDILYKPVDFRSHHIRPSSLALCFIRGLLEPDPKKRLTAHEALQHRWILEGDVEARREKKGARIPLEIVRSAHRKVTAGKPAPIREEDERKSKKEALLHRLQHPLGMAAALQSVGNSPLRGFRGERRRFGDDEGRRGSKGGPNRYWHKGGWQKKPRMPPEYSRQNKRLATTPSRLQRLEQDEIADILRDASLGFLAIKSSSLGFSGEVSRLASLSGSPRSESDWMAPRRSLSTRQKGEDSGTPSEEEPAREKREVAEDSVCYEANCASSRASGEIACQREGTGSSPQHS</sequence>
<evidence type="ECO:0000256" key="14">
    <source>
        <dbReference type="ARBA" id="ARBA00048679"/>
    </source>
</evidence>
<gene>
    <name evidence="18" type="ORF">BN1204_008260</name>
</gene>
<name>A0A0F7U9B2_NEOCL</name>
<dbReference type="AlphaFoldDB" id="A0A0F7U9B2"/>
<evidence type="ECO:0000256" key="16">
    <source>
        <dbReference type="SAM" id="MobiDB-lite"/>
    </source>
</evidence>
<dbReference type="InterPro" id="IPR011009">
    <property type="entry name" value="Kinase-like_dom_sf"/>
</dbReference>
<proteinExistence type="inferred from homology"/>
<dbReference type="EMBL" id="LN714477">
    <property type="protein sequence ID" value="CEL64962.1"/>
    <property type="molecule type" value="Genomic_DNA"/>
</dbReference>
<feature type="domain" description="Protein kinase" evidence="17">
    <location>
        <begin position="84"/>
        <end position="342"/>
    </location>
</feature>
<comment type="cofactor">
    <cofactor evidence="1">
        <name>Mg(2+)</name>
        <dbReference type="ChEBI" id="CHEBI:18420"/>
    </cofactor>
</comment>
<dbReference type="InterPro" id="IPR000719">
    <property type="entry name" value="Prot_kinase_dom"/>
</dbReference>
<feature type="binding site" evidence="15">
    <location>
        <position position="113"/>
    </location>
    <ligand>
        <name>ATP</name>
        <dbReference type="ChEBI" id="CHEBI:30616"/>
    </ligand>
</feature>
<evidence type="ECO:0000256" key="7">
    <source>
        <dbReference type="ARBA" id="ARBA00022737"/>
    </source>
</evidence>
<evidence type="ECO:0000256" key="13">
    <source>
        <dbReference type="ARBA" id="ARBA00047899"/>
    </source>
</evidence>
<keyword evidence="10" id="KW-0106">Calcium</keyword>
<organism evidence="18">
    <name type="scientific">Neospora caninum (strain Liverpool)</name>
    <dbReference type="NCBI Taxonomy" id="572307"/>
    <lineage>
        <taxon>Eukaryota</taxon>
        <taxon>Sar</taxon>
        <taxon>Alveolata</taxon>
        <taxon>Apicomplexa</taxon>
        <taxon>Conoidasida</taxon>
        <taxon>Coccidia</taxon>
        <taxon>Eucoccidiorida</taxon>
        <taxon>Eimeriorina</taxon>
        <taxon>Sarcocystidae</taxon>
        <taxon>Neospora</taxon>
    </lineage>
</organism>
<keyword evidence="7" id="KW-0677">Repeat</keyword>
<feature type="compositionally biased region" description="Basic and acidic residues" evidence="16">
    <location>
        <begin position="541"/>
        <end position="550"/>
    </location>
</feature>
<dbReference type="FunFam" id="1.10.510.10:FF:000571">
    <property type="entry name" value="Maternal embryonic leucine zipper kinase"/>
    <property type="match status" value="1"/>
</dbReference>
<feature type="region of interest" description="Disordered" evidence="16">
    <location>
        <begin position="1"/>
        <end position="27"/>
    </location>
</feature>
<dbReference type="GO" id="GO:0004674">
    <property type="term" value="F:protein serine/threonine kinase activity"/>
    <property type="evidence" value="ECO:0007669"/>
    <property type="project" value="UniProtKB-KW"/>
</dbReference>
<evidence type="ECO:0000256" key="9">
    <source>
        <dbReference type="ARBA" id="ARBA00022777"/>
    </source>
</evidence>
<comment type="subunit">
    <text evidence="2">Monomer.</text>
</comment>
<evidence type="ECO:0000256" key="8">
    <source>
        <dbReference type="ARBA" id="ARBA00022741"/>
    </source>
</evidence>
<dbReference type="Gene3D" id="1.10.510.10">
    <property type="entry name" value="Transferase(Phosphotransferase) domain 1"/>
    <property type="match status" value="1"/>
</dbReference>
<dbReference type="FunFam" id="3.30.200.20:FF:000315">
    <property type="entry name" value="Calcium-dependent protein kinase 3"/>
    <property type="match status" value="1"/>
</dbReference>
<keyword evidence="11 15" id="KW-0067">ATP-binding</keyword>
<dbReference type="PROSITE" id="PS00107">
    <property type="entry name" value="PROTEIN_KINASE_ATP"/>
    <property type="match status" value="1"/>
</dbReference>
<evidence type="ECO:0000256" key="12">
    <source>
        <dbReference type="ARBA" id="ARBA00024334"/>
    </source>
</evidence>
<keyword evidence="9 18" id="KW-0418">Kinase</keyword>
<evidence type="ECO:0000256" key="2">
    <source>
        <dbReference type="ARBA" id="ARBA00011245"/>
    </source>
</evidence>
<comment type="catalytic activity">
    <reaction evidence="14">
        <text>L-seryl-[protein] + ATP = O-phospho-L-seryl-[protein] + ADP + H(+)</text>
        <dbReference type="Rhea" id="RHEA:17989"/>
        <dbReference type="Rhea" id="RHEA-COMP:9863"/>
        <dbReference type="Rhea" id="RHEA-COMP:11604"/>
        <dbReference type="ChEBI" id="CHEBI:15378"/>
        <dbReference type="ChEBI" id="CHEBI:29999"/>
        <dbReference type="ChEBI" id="CHEBI:30616"/>
        <dbReference type="ChEBI" id="CHEBI:83421"/>
        <dbReference type="ChEBI" id="CHEBI:456216"/>
        <dbReference type="EC" id="2.7.11.1"/>
    </reaction>
</comment>
<evidence type="ECO:0000256" key="15">
    <source>
        <dbReference type="PROSITE-ProRule" id="PRU10141"/>
    </source>
</evidence>
<evidence type="ECO:0000256" key="4">
    <source>
        <dbReference type="ARBA" id="ARBA00022527"/>
    </source>
</evidence>
<dbReference type="PANTHER" id="PTHR24349">
    <property type="entry name" value="SERINE/THREONINE-PROTEIN KINASE"/>
    <property type="match status" value="1"/>
</dbReference>
<evidence type="ECO:0000256" key="3">
    <source>
        <dbReference type="ARBA" id="ARBA00012513"/>
    </source>
</evidence>
<dbReference type="GO" id="GO:0046872">
    <property type="term" value="F:metal ion binding"/>
    <property type="evidence" value="ECO:0007669"/>
    <property type="project" value="UniProtKB-KW"/>
</dbReference>
<evidence type="ECO:0000313" key="18">
    <source>
        <dbReference type="EMBL" id="CEL64962.1"/>
    </source>
</evidence>
<feature type="compositionally biased region" description="Basic and acidic residues" evidence="16">
    <location>
        <begin position="416"/>
        <end position="430"/>
    </location>
</feature>
<dbReference type="InterPro" id="IPR050205">
    <property type="entry name" value="CDPK_Ser/Thr_kinases"/>
</dbReference>
<evidence type="ECO:0000256" key="6">
    <source>
        <dbReference type="ARBA" id="ARBA00022723"/>
    </source>
</evidence>
<dbReference type="PROSITE" id="PS00108">
    <property type="entry name" value="PROTEIN_KINASE_ST"/>
    <property type="match status" value="1"/>
</dbReference>
<keyword evidence="6" id="KW-0479">Metal-binding</keyword>
<protein>
    <recommendedName>
        <fullName evidence="3">non-specific serine/threonine protein kinase</fullName>
        <ecNumber evidence="3">2.7.11.1</ecNumber>
    </recommendedName>
</protein>
<dbReference type="SMART" id="SM00220">
    <property type="entry name" value="S_TKc"/>
    <property type="match status" value="1"/>
</dbReference>
<feature type="region of interest" description="Disordered" evidence="16">
    <location>
        <begin position="506"/>
        <end position="583"/>
    </location>
</feature>
<keyword evidence="5" id="KW-0808">Transferase</keyword>
<evidence type="ECO:0000256" key="11">
    <source>
        <dbReference type="ARBA" id="ARBA00022840"/>
    </source>
</evidence>
<dbReference type="InterPro" id="IPR017441">
    <property type="entry name" value="Protein_kinase_ATP_BS"/>
</dbReference>
<feature type="region of interest" description="Disordered" evidence="16">
    <location>
        <begin position="414"/>
        <end position="470"/>
    </location>
</feature>
<dbReference type="GO" id="GO:0005524">
    <property type="term" value="F:ATP binding"/>
    <property type="evidence" value="ECO:0007669"/>
    <property type="project" value="UniProtKB-UniRule"/>
</dbReference>
<reference evidence="18" key="1">
    <citation type="journal article" date="2015" name="PLoS ONE">
        <title>Comprehensive Evaluation of Toxoplasma gondii VEG and Neospora caninum LIV Genomes with Tachyzoite Stage Transcriptome and Proteome Defines Novel Transcript Features.</title>
        <authorList>
            <person name="Ramaprasad A."/>
            <person name="Mourier T."/>
            <person name="Naeem R."/>
            <person name="Malas T.B."/>
            <person name="Moussa E."/>
            <person name="Panigrahi A."/>
            <person name="Vermont S.J."/>
            <person name="Otto T.D."/>
            <person name="Wastling J."/>
            <person name="Pain A."/>
        </authorList>
    </citation>
    <scope>NUCLEOTIDE SEQUENCE</scope>
    <source>
        <strain evidence="18">Liverpool</strain>
    </source>
</reference>
<feature type="compositionally biased region" description="Basic residues" evidence="16">
    <location>
        <begin position="439"/>
        <end position="450"/>
    </location>
</feature>
<accession>A0A0F7U9B2</accession>
<evidence type="ECO:0000256" key="10">
    <source>
        <dbReference type="ARBA" id="ARBA00022837"/>
    </source>
</evidence>
<comment type="catalytic activity">
    <reaction evidence="13">
        <text>L-threonyl-[protein] + ATP = O-phospho-L-threonyl-[protein] + ADP + H(+)</text>
        <dbReference type="Rhea" id="RHEA:46608"/>
        <dbReference type="Rhea" id="RHEA-COMP:11060"/>
        <dbReference type="Rhea" id="RHEA-COMP:11605"/>
        <dbReference type="ChEBI" id="CHEBI:15378"/>
        <dbReference type="ChEBI" id="CHEBI:30013"/>
        <dbReference type="ChEBI" id="CHEBI:30616"/>
        <dbReference type="ChEBI" id="CHEBI:61977"/>
        <dbReference type="ChEBI" id="CHEBI:456216"/>
        <dbReference type="EC" id="2.7.11.1"/>
    </reaction>
</comment>
<keyword evidence="8 15" id="KW-0547">Nucleotide-binding</keyword>
<dbReference type="EC" id="2.7.11.1" evidence="3"/>
<evidence type="ECO:0000259" key="17">
    <source>
        <dbReference type="PROSITE" id="PS50011"/>
    </source>
</evidence>
<feature type="compositionally biased region" description="Basic and acidic residues" evidence="16">
    <location>
        <begin position="1"/>
        <end position="12"/>
    </location>
</feature>
<dbReference type="InterPro" id="IPR008271">
    <property type="entry name" value="Ser/Thr_kinase_AS"/>
</dbReference>